<dbReference type="InterPro" id="IPR006148">
    <property type="entry name" value="Glc/Gal-6P_isomerase"/>
</dbReference>
<keyword evidence="6" id="KW-0378">Hydrolase</keyword>
<dbReference type="OrthoDB" id="432544at2759"/>
<dbReference type="InterPro" id="IPR005900">
    <property type="entry name" value="6-phosphogluconolactonase_DevB"/>
</dbReference>
<comment type="similarity">
    <text evidence="4 7">Belongs to the glucosamine/galactosamine-6-phosphate isomerase family. 6-phosphogluconolactonase subfamily.</text>
</comment>
<accession>A0A9W6YLY7</accession>
<keyword evidence="10" id="KW-1185">Reference proteome</keyword>
<dbReference type="GO" id="GO:0005737">
    <property type="term" value="C:cytoplasm"/>
    <property type="evidence" value="ECO:0007669"/>
    <property type="project" value="UniProtKB-SubCell"/>
</dbReference>
<evidence type="ECO:0000256" key="2">
    <source>
        <dbReference type="ARBA" id="ARBA00004496"/>
    </source>
</evidence>
<organism evidence="9 10">
    <name type="scientific">Ambrosiozyma monospora</name>
    <name type="common">Yeast</name>
    <name type="synonym">Endomycopsis monosporus</name>
    <dbReference type="NCBI Taxonomy" id="43982"/>
    <lineage>
        <taxon>Eukaryota</taxon>
        <taxon>Fungi</taxon>
        <taxon>Dikarya</taxon>
        <taxon>Ascomycota</taxon>
        <taxon>Saccharomycotina</taxon>
        <taxon>Pichiomycetes</taxon>
        <taxon>Pichiales</taxon>
        <taxon>Pichiaceae</taxon>
        <taxon>Ambrosiozyma</taxon>
    </lineage>
</organism>
<gene>
    <name evidence="9" type="ORF">Amon01_000088500</name>
</gene>
<comment type="subcellular location">
    <subcellularLocation>
        <location evidence="2">Cytoplasm</location>
    </subcellularLocation>
</comment>
<comment type="caution">
    <text evidence="9">The sequence shown here is derived from an EMBL/GenBank/DDBJ whole genome shotgun (WGS) entry which is preliminary data.</text>
</comment>
<dbReference type="NCBIfam" id="TIGR01198">
    <property type="entry name" value="pgl"/>
    <property type="match status" value="1"/>
</dbReference>
<evidence type="ECO:0000256" key="3">
    <source>
        <dbReference type="ARBA" id="ARBA00004961"/>
    </source>
</evidence>
<evidence type="ECO:0000256" key="4">
    <source>
        <dbReference type="ARBA" id="ARBA00010662"/>
    </source>
</evidence>
<dbReference type="SUPFAM" id="SSF100950">
    <property type="entry name" value="NagB/RpiA/CoA transferase-like"/>
    <property type="match status" value="1"/>
</dbReference>
<dbReference type="InterPro" id="IPR039104">
    <property type="entry name" value="6PGL"/>
</dbReference>
<dbReference type="FunFam" id="3.40.50.1360:FF:000005">
    <property type="entry name" value="6-phosphogluconolactonase"/>
    <property type="match status" value="1"/>
</dbReference>
<feature type="domain" description="Glucosamine/galactosamine-6-phosphate isomerase" evidence="8">
    <location>
        <begin position="9"/>
        <end position="230"/>
    </location>
</feature>
<dbReference type="Proteomes" id="UP001165063">
    <property type="component" value="Unassembled WGS sequence"/>
</dbReference>
<evidence type="ECO:0000256" key="5">
    <source>
        <dbReference type="ARBA" id="ARBA00022490"/>
    </source>
</evidence>
<evidence type="ECO:0000313" key="9">
    <source>
        <dbReference type="EMBL" id="GMG19978.1"/>
    </source>
</evidence>
<dbReference type="GO" id="GO:0006098">
    <property type="term" value="P:pentose-phosphate shunt"/>
    <property type="evidence" value="ECO:0007669"/>
    <property type="project" value="InterPro"/>
</dbReference>
<evidence type="ECO:0000256" key="7">
    <source>
        <dbReference type="RuleBase" id="RU365095"/>
    </source>
</evidence>
<proteinExistence type="inferred from homology"/>
<protein>
    <recommendedName>
        <fullName evidence="7">6-phosphogluconolactonase-like protein</fullName>
    </recommendedName>
</protein>
<evidence type="ECO:0000256" key="6">
    <source>
        <dbReference type="ARBA" id="ARBA00022801"/>
    </source>
</evidence>
<dbReference type="CDD" id="cd01400">
    <property type="entry name" value="6PGL"/>
    <property type="match status" value="1"/>
</dbReference>
<comment type="catalytic activity">
    <reaction evidence="1">
        <text>6-phospho-D-glucono-1,5-lactone + H2O = 6-phospho-D-gluconate + H(+)</text>
        <dbReference type="Rhea" id="RHEA:12556"/>
        <dbReference type="ChEBI" id="CHEBI:15377"/>
        <dbReference type="ChEBI" id="CHEBI:15378"/>
        <dbReference type="ChEBI" id="CHEBI:57955"/>
        <dbReference type="ChEBI" id="CHEBI:58759"/>
        <dbReference type="EC" id="3.1.1.31"/>
    </reaction>
</comment>
<dbReference type="GO" id="GO:0005975">
    <property type="term" value="P:carbohydrate metabolic process"/>
    <property type="evidence" value="ECO:0007669"/>
    <property type="project" value="InterPro"/>
</dbReference>
<dbReference type="PANTHER" id="PTHR11054:SF24">
    <property type="entry name" value="6-PHOSPHOGLUCONOLACTONASE 3-RELATED"/>
    <property type="match status" value="1"/>
</dbReference>
<dbReference type="PANTHER" id="PTHR11054">
    <property type="entry name" value="6-PHOSPHOGLUCONOLACTONASE"/>
    <property type="match status" value="1"/>
</dbReference>
<dbReference type="AlphaFoldDB" id="A0A9W6YLY7"/>
<dbReference type="Pfam" id="PF01182">
    <property type="entry name" value="Glucosamine_iso"/>
    <property type="match status" value="1"/>
</dbReference>
<dbReference type="EMBL" id="BSXU01000251">
    <property type="protein sequence ID" value="GMG19978.1"/>
    <property type="molecule type" value="Genomic_DNA"/>
</dbReference>
<dbReference type="Gene3D" id="3.40.50.1360">
    <property type="match status" value="1"/>
</dbReference>
<evidence type="ECO:0000259" key="8">
    <source>
        <dbReference type="Pfam" id="PF01182"/>
    </source>
</evidence>
<evidence type="ECO:0000313" key="10">
    <source>
        <dbReference type="Proteomes" id="UP001165063"/>
    </source>
</evidence>
<evidence type="ECO:0000256" key="1">
    <source>
        <dbReference type="ARBA" id="ARBA00000832"/>
    </source>
</evidence>
<dbReference type="GO" id="GO:0017057">
    <property type="term" value="F:6-phosphogluconolactonase activity"/>
    <property type="evidence" value="ECO:0007669"/>
    <property type="project" value="UniProtKB-EC"/>
</dbReference>
<dbReference type="InterPro" id="IPR037171">
    <property type="entry name" value="NagB/RpiA_transferase-like"/>
</dbReference>
<sequence>MVKTYSYADSQDVAEALARYIIQIQNKTLNHSDKFKIAISGGSLGKVLQKGLIQSPELAKQVKWHQWEVYFSDERLVKLDHPDSNYGLFNQLVLQALPSSAPRPNVVTIKEALVNETGSTDEEIAKDYEQRLPRDGLEVVGLDLVLLGCGPDGHTCSLFPGHDLLKENEKLIVYIADSPKPPPRRITFTFPYLKKSKNIAFVAEGAGKAPVLKQIFGEEKSGLPCELVNELGVPVSWFVNDAAIDDVDVIASKF</sequence>
<name>A0A9W6YLY7_AMBMO</name>
<keyword evidence="5" id="KW-0963">Cytoplasm</keyword>
<reference evidence="9" key="1">
    <citation type="submission" date="2023-04" db="EMBL/GenBank/DDBJ databases">
        <title>Ambrosiozyma monospora NBRC 1965.</title>
        <authorList>
            <person name="Ichikawa N."/>
            <person name="Sato H."/>
            <person name="Tonouchi N."/>
        </authorList>
    </citation>
    <scope>NUCLEOTIDE SEQUENCE</scope>
    <source>
        <strain evidence="9">NBRC 1965</strain>
    </source>
</reference>
<comment type="pathway">
    <text evidence="3">Carbohydrate degradation; pentose phosphate pathway; D-ribulose 5-phosphate from D-glucose 6-phosphate (oxidative stage): step 2/3.</text>
</comment>